<dbReference type="Pfam" id="PF01408">
    <property type="entry name" value="GFO_IDH_MocA"/>
    <property type="match status" value="1"/>
</dbReference>
<dbReference type="PANTHER" id="PTHR43377:SF6">
    <property type="entry name" value="GFO_IDH_MOCA-LIKE OXIDOREDUCTASE N-TERMINAL DOMAIN-CONTAINING PROTEIN"/>
    <property type="match status" value="1"/>
</dbReference>
<feature type="domain" description="Gfo/Idh/MocA-like oxidoreductase N-terminal" evidence="1">
    <location>
        <begin position="4"/>
        <end position="117"/>
    </location>
</feature>
<dbReference type="InterPro" id="IPR051450">
    <property type="entry name" value="Gfo/Idh/MocA_Oxidoreductases"/>
</dbReference>
<dbReference type="Gene3D" id="3.40.50.720">
    <property type="entry name" value="NAD(P)-binding Rossmann-like Domain"/>
    <property type="match status" value="1"/>
</dbReference>
<proteinExistence type="predicted"/>
<dbReference type="PANTHER" id="PTHR43377">
    <property type="entry name" value="BILIVERDIN REDUCTASE A"/>
    <property type="match status" value="1"/>
</dbReference>
<dbReference type="SUPFAM" id="SSF55347">
    <property type="entry name" value="Glyceraldehyde-3-phosphate dehydrogenase-like, C-terminal domain"/>
    <property type="match status" value="1"/>
</dbReference>
<protein>
    <submittedName>
        <fullName evidence="3">Gfo/Idh/MocA family oxidoreductase</fullName>
    </submittedName>
</protein>
<name>A0A5B8KYI5_9HYPH</name>
<dbReference type="AlphaFoldDB" id="A0A5B8KYI5"/>
<gene>
    <name evidence="3" type="ORF">FQ775_09180</name>
</gene>
<organism evidence="3 4">
    <name type="scientific">Nitratireductor mangrovi</name>
    <dbReference type="NCBI Taxonomy" id="2599600"/>
    <lineage>
        <taxon>Bacteria</taxon>
        <taxon>Pseudomonadati</taxon>
        <taxon>Pseudomonadota</taxon>
        <taxon>Alphaproteobacteria</taxon>
        <taxon>Hyphomicrobiales</taxon>
        <taxon>Phyllobacteriaceae</taxon>
        <taxon>Nitratireductor</taxon>
    </lineage>
</organism>
<evidence type="ECO:0000313" key="3">
    <source>
        <dbReference type="EMBL" id="QDZ00540.1"/>
    </source>
</evidence>
<evidence type="ECO:0000259" key="1">
    <source>
        <dbReference type="Pfam" id="PF01408"/>
    </source>
</evidence>
<dbReference type="InterPro" id="IPR055170">
    <property type="entry name" value="GFO_IDH_MocA-like_dom"/>
</dbReference>
<evidence type="ECO:0000259" key="2">
    <source>
        <dbReference type="Pfam" id="PF22725"/>
    </source>
</evidence>
<dbReference type="Pfam" id="PF22725">
    <property type="entry name" value="GFO_IDH_MocA_C3"/>
    <property type="match status" value="1"/>
</dbReference>
<dbReference type="InterPro" id="IPR036291">
    <property type="entry name" value="NAD(P)-bd_dom_sf"/>
</dbReference>
<dbReference type="RefSeq" id="WP_146299188.1">
    <property type="nucleotide sequence ID" value="NZ_CP042301.2"/>
</dbReference>
<reference evidence="3" key="1">
    <citation type="submission" date="2020-04" db="EMBL/GenBank/DDBJ databases">
        <title>Nitratireductor sp. nov. isolated from mangrove soil.</title>
        <authorList>
            <person name="Ye Y."/>
        </authorList>
    </citation>
    <scope>NUCLEOTIDE SEQUENCE</scope>
    <source>
        <strain evidence="3">SY7</strain>
    </source>
</reference>
<dbReference type="KEGG" id="niy:FQ775_09180"/>
<accession>A0A5B8KYI5</accession>
<feature type="domain" description="GFO/IDH/MocA-like oxidoreductase" evidence="2">
    <location>
        <begin position="125"/>
        <end position="234"/>
    </location>
</feature>
<dbReference type="Gene3D" id="3.30.360.10">
    <property type="entry name" value="Dihydrodipicolinate Reductase, domain 2"/>
    <property type="match status" value="1"/>
</dbReference>
<dbReference type="OrthoDB" id="9800846at2"/>
<dbReference type="EMBL" id="CP042301">
    <property type="protein sequence ID" value="QDZ00540.1"/>
    <property type="molecule type" value="Genomic_DNA"/>
</dbReference>
<evidence type="ECO:0000313" key="4">
    <source>
        <dbReference type="Proteomes" id="UP000321389"/>
    </source>
</evidence>
<dbReference type="InterPro" id="IPR000683">
    <property type="entry name" value="Gfo/Idh/MocA-like_OxRdtase_N"/>
</dbReference>
<dbReference type="SUPFAM" id="SSF51735">
    <property type="entry name" value="NAD(P)-binding Rossmann-fold domains"/>
    <property type="match status" value="1"/>
</dbReference>
<dbReference type="Proteomes" id="UP000321389">
    <property type="component" value="Chromosome"/>
</dbReference>
<sequence length="332" mass="35689">MTSIAHVGHGYWGRNLARNFSELGNLAAIVDPDAAVAEAAANTYGVKAASFEAILADPAIDGVSIASPAGLHFAQAKAALEAGKHVFVEKPLALDINQAQALAEIAESRGMALMVGHLLQYHPVFLRLREMVAAGELGRVLHVYSNRLSLGKFRSEENVLWSFAPHDISMILGLMGTEPTEISAQGNACFSSDIADVVTVQMRFPNGGSGHVHVSWMHPFKEHRLVVIGSKAMAVFEDSRPEWQDKLLLYRHRVDTTGPAPVPDKAEAERVPVEKAEPLKEECRHFLHCIETGTSPRTDGREGLAVLRVLNAAQDALAGNLGAAQGLQGSMA</sequence>
<dbReference type="GO" id="GO:0000166">
    <property type="term" value="F:nucleotide binding"/>
    <property type="evidence" value="ECO:0007669"/>
    <property type="project" value="InterPro"/>
</dbReference>
<keyword evidence="4" id="KW-1185">Reference proteome</keyword>